<evidence type="ECO:0000313" key="1">
    <source>
        <dbReference type="EMBL" id="HGT39146.1"/>
    </source>
</evidence>
<dbReference type="AlphaFoldDB" id="A0A7C4QQT1"/>
<comment type="caution">
    <text evidence="1">The sequence shown here is derived from an EMBL/GenBank/DDBJ whole genome shotgun (WGS) entry which is preliminary data.</text>
</comment>
<sequence length="310" mass="34700">MANTKSGPSEPPPRAASDDAVFRPRSLCKFALLAFLAVIGPWIARQLPLLDRRPEYRLPVSQVRLEPEPTDGVPADLVWRVKQRSQLPDEVSLLDPELPKTLAAAFAEHPWIERVVQVRNQYPALVTVCVEYRRPVAVVIVKSGLYPVDGQGVLLPPQDFDPAAVERLIPIRGVITTPFGPEGTRWDDPAVIAAADLARYLGSRWRDLQLAAIHVARPASAKSAPEAIPLELETTSGSRILWGRKPNSDYPGELSEAQKLGRLEKYLAEFGGFDRPHGPYEIDIRHWEEITRRPLPFASHNSRRHDVPRR</sequence>
<organism evidence="1">
    <name type="scientific">Schlesneria paludicola</name>
    <dbReference type="NCBI Taxonomy" id="360056"/>
    <lineage>
        <taxon>Bacteria</taxon>
        <taxon>Pseudomonadati</taxon>
        <taxon>Planctomycetota</taxon>
        <taxon>Planctomycetia</taxon>
        <taxon>Planctomycetales</taxon>
        <taxon>Planctomycetaceae</taxon>
        <taxon>Schlesneria</taxon>
    </lineage>
</organism>
<protein>
    <recommendedName>
        <fullName evidence="2">FtsQ-type POTRA domain-containing protein</fullName>
    </recommendedName>
</protein>
<evidence type="ECO:0008006" key="2">
    <source>
        <dbReference type="Google" id="ProtNLM"/>
    </source>
</evidence>
<accession>A0A7C4QQT1</accession>
<dbReference type="EMBL" id="DSVQ01000012">
    <property type="protein sequence ID" value="HGT39146.1"/>
    <property type="molecule type" value="Genomic_DNA"/>
</dbReference>
<name>A0A7C4QQT1_9PLAN</name>
<proteinExistence type="predicted"/>
<reference evidence="1" key="1">
    <citation type="journal article" date="2020" name="mSystems">
        <title>Genome- and Community-Level Interaction Insights into Carbon Utilization and Element Cycling Functions of Hydrothermarchaeota in Hydrothermal Sediment.</title>
        <authorList>
            <person name="Zhou Z."/>
            <person name="Liu Y."/>
            <person name="Xu W."/>
            <person name="Pan J."/>
            <person name="Luo Z.H."/>
            <person name="Li M."/>
        </authorList>
    </citation>
    <scope>NUCLEOTIDE SEQUENCE [LARGE SCALE GENOMIC DNA]</scope>
    <source>
        <strain evidence="1">SpSt-508</strain>
    </source>
</reference>
<gene>
    <name evidence="1" type="ORF">ENS64_07765</name>
</gene>